<sequence length="95" mass="10003">MKQILFRLCSAGTQKTAKDADNCWKAIPQLRATVGDKPKVIESRKTELGLQADSSPIPSLTWEGTGTLQDQGTSGDDPNALSSASLALAEASGTR</sequence>
<reference evidence="2 3" key="1">
    <citation type="submission" date="2022-04" db="EMBL/GenBank/DDBJ databases">
        <title>Genome draft of Actinomadura sp. ATCC 31491.</title>
        <authorList>
            <person name="Shi X."/>
            <person name="Du Y."/>
        </authorList>
    </citation>
    <scope>NUCLEOTIDE SEQUENCE [LARGE SCALE GENOMIC DNA]</scope>
    <source>
        <strain evidence="2 3">ATCC 31491</strain>
    </source>
</reference>
<proteinExistence type="predicted"/>
<accession>A0ABT0FZ31</accession>
<evidence type="ECO:0000313" key="2">
    <source>
        <dbReference type="EMBL" id="MCK2217592.1"/>
    </source>
</evidence>
<evidence type="ECO:0000256" key="1">
    <source>
        <dbReference type="SAM" id="MobiDB-lite"/>
    </source>
</evidence>
<gene>
    <name evidence="2" type="ORF">MF672_027920</name>
</gene>
<organism evidence="2 3">
    <name type="scientific">Actinomadura luzonensis</name>
    <dbReference type="NCBI Taxonomy" id="2805427"/>
    <lineage>
        <taxon>Bacteria</taxon>
        <taxon>Bacillati</taxon>
        <taxon>Actinomycetota</taxon>
        <taxon>Actinomycetes</taxon>
        <taxon>Streptosporangiales</taxon>
        <taxon>Thermomonosporaceae</taxon>
        <taxon>Actinomadura</taxon>
    </lineage>
</organism>
<feature type="compositionally biased region" description="Low complexity" evidence="1">
    <location>
        <begin position="80"/>
        <end position="95"/>
    </location>
</feature>
<dbReference type="RefSeq" id="WP_242377843.1">
    <property type="nucleotide sequence ID" value="NZ_JAKRKC020000001.1"/>
</dbReference>
<dbReference type="EMBL" id="JAKRKC020000001">
    <property type="protein sequence ID" value="MCK2217592.1"/>
    <property type="molecule type" value="Genomic_DNA"/>
</dbReference>
<name>A0ABT0FZ31_9ACTN</name>
<feature type="compositionally biased region" description="Polar residues" evidence="1">
    <location>
        <begin position="52"/>
        <end position="76"/>
    </location>
</feature>
<feature type="region of interest" description="Disordered" evidence="1">
    <location>
        <begin position="49"/>
        <end position="95"/>
    </location>
</feature>
<keyword evidence="3" id="KW-1185">Reference proteome</keyword>
<evidence type="ECO:0000313" key="3">
    <source>
        <dbReference type="Proteomes" id="UP001317259"/>
    </source>
</evidence>
<protein>
    <submittedName>
        <fullName evidence="2">Uncharacterized protein</fullName>
    </submittedName>
</protein>
<dbReference type="Proteomes" id="UP001317259">
    <property type="component" value="Unassembled WGS sequence"/>
</dbReference>
<comment type="caution">
    <text evidence="2">The sequence shown here is derived from an EMBL/GenBank/DDBJ whole genome shotgun (WGS) entry which is preliminary data.</text>
</comment>